<evidence type="ECO:0000256" key="4">
    <source>
        <dbReference type="ARBA" id="ARBA00023136"/>
    </source>
</evidence>
<comment type="caution">
    <text evidence="7">The sequence shown here is derived from an EMBL/GenBank/DDBJ whole genome shotgun (WGS) entry which is preliminary data.</text>
</comment>
<dbReference type="Gene3D" id="1.20.1250.20">
    <property type="entry name" value="MFS general substrate transporter like domains"/>
    <property type="match status" value="2"/>
</dbReference>
<dbReference type="PANTHER" id="PTHR23507">
    <property type="entry name" value="ZGC:174356"/>
    <property type="match status" value="1"/>
</dbReference>
<dbReference type="InterPro" id="IPR036259">
    <property type="entry name" value="MFS_trans_sf"/>
</dbReference>
<feature type="transmembrane region" description="Helical" evidence="6">
    <location>
        <begin position="656"/>
        <end position="677"/>
    </location>
</feature>
<feature type="compositionally biased region" description="Basic and acidic residues" evidence="5">
    <location>
        <begin position="590"/>
        <end position="608"/>
    </location>
</feature>
<name>A0A2T7PXG4_POMCA</name>
<feature type="transmembrane region" description="Helical" evidence="6">
    <location>
        <begin position="799"/>
        <end position="818"/>
    </location>
</feature>
<gene>
    <name evidence="7" type="ORF">C0Q70_00710</name>
</gene>
<dbReference type="OrthoDB" id="419734at2759"/>
<evidence type="ECO:0000256" key="3">
    <source>
        <dbReference type="ARBA" id="ARBA00022989"/>
    </source>
</evidence>
<dbReference type="EMBL" id="PZQS01000001">
    <property type="protein sequence ID" value="PVD38099.1"/>
    <property type="molecule type" value="Genomic_DNA"/>
</dbReference>
<reference evidence="7 8" key="1">
    <citation type="submission" date="2018-04" db="EMBL/GenBank/DDBJ databases">
        <title>The genome of golden apple snail Pomacea canaliculata provides insight into stress tolerance and invasive adaptation.</title>
        <authorList>
            <person name="Liu C."/>
            <person name="Liu B."/>
            <person name="Ren Y."/>
            <person name="Zhang Y."/>
            <person name="Wang H."/>
            <person name="Li S."/>
            <person name="Jiang F."/>
            <person name="Yin L."/>
            <person name="Zhang G."/>
            <person name="Qian W."/>
            <person name="Fan W."/>
        </authorList>
    </citation>
    <scope>NUCLEOTIDE SEQUENCE [LARGE SCALE GENOMIC DNA]</scope>
    <source>
        <strain evidence="7">SZHN2017</strain>
        <tissue evidence="7">Muscle</tissue>
    </source>
</reference>
<feature type="transmembrane region" description="Helical" evidence="6">
    <location>
        <begin position="566"/>
        <end position="585"/>
    </location>
</feature>
<comment type="subcellular location">
    <subcellularLocation>
        <location evidence="1">Membrane</location>
        <topology evidence="1">Multi-pass membrane protein</topology>
    </subcellularLocation>
</comment>
<dbReference type="SUPFAM" id="SSF103473">
    <property type="entry name" value="MFS general substrate transporter"/>
    <property type="match status" value="2"/>
</dbReference>
<feature type="transmembrane region" description="Helical" evidence="6">
    <location>
        <begin position="368"/>
        <end position="390"/>
    </location>
</feature>
<keyword evidence="2 6" id="KW-0812">Transmembrane</keyword>
<sequence length="912" mass="102945">MNTKRELKNGHDHGHHNRSFLQKNAFFITMLLNSMIDNLGNTARTQYRYEFFESQFAHELQEFNVSTELHDYGHQHLLQEIENTISRETAQWALYSDYVTIVPQILTALVMGLKSDQIGRRFVFLYPIFTSFVDFSILAVTIDLSGGASAMHFAAYAIISDTHGKKREEDGTAKSLTRPAKYLISMEKKMMISDNDLDVTREKQRTFKIVLLHIGNELASGLVLFVTGYVIESAGFFYTACITLGLKFLLFIFAFVFITETGEQKKSPGFIAPLRTLLETTKNPRNFCTLLLVNMAIVFLVVSRIAEKDVMTIYQMSPPFCMDSVHLGYLSSETRLKGIFAIPVLWLQRRLHFMESTIAAVGMYSDAASNFVLAIIRQSWVFFVVPIVAIPGALSSSMTKAITTRLVGRQALEHGHHDGPKHGHHHGSHKRSFLERNAFFITLLLNGMIDGLALAAKSQYRYRFFHSKYASELHKYNVSKECGVSLQPEEIENSISRETIQWTLYNNYVTIVPHIVTALVMGLKSDQIGRRFVFLYPFITAFVDYILLAVILQLQLHFGFTLIGDFVRSLSGGTMAMSLAAYAVISDTHGKKEKPEEENKTADKHEQKDDDVENDLDMSREKQRTFKIVLLHVAHDLASSIISFATGYVIQYAGFFYTVCITLGLKILLFIFALLFITETGKQKKSPGFITPLKIILKRTKDPRNRRTLFLVNMAVVFLVVSFVTERETMTIYQMSPPFCMDAVQLGYLSSETRLRGIFTIPVLWLWRRLHFMESTIAAVGTYFSVAATFLLASVRQTWVFFVVPVVAIPGSLSSSMTKAITSRLVGRQALASSFAVMLAIDEVFSFGGGQAGNYLYEKFVDTVPTAPFYLAAATFAVSAAMYTTETILQRRYSRTDTQTEINMDSPTVTSP</sequence>
<evidence type="ECO:0000256" key="2">
    <source>
        <dbReference type="ARBA" id="ARBA00022692"/>
    </source>
</evidence>
<evidence type="ECO:0000256" key="6">
    <source>
        <dbReference type="SAM" id="Phobius"/>
    </source>
</evidence>
<feature type="transmembrane region" description="Helical" evidence="6">
    <location>
        <begin position="770"/>
        <end position="793"/>
    </location>
</feature>
<accession>A0A2T7PXG4</accession>
<feature type="transmembrane region" description="Helical" evidence="6">
    <location>
        <begin position="210"/>
        <end position="231"/>
    </location>
</feature>
<protein>
    <submittedName>
        <fullName evidence="7">Uncharacterized protein</fullName>
    </submittedName>
</protein>
<feature type="transmembrane region" description="Helical" evidence="6">
    <location>
        <begin position="867"/>
        <end position="885"/>
    </location>
</feature>
<organism evidence="7 8">
    <name type="scientific">Pomacea canaliculata</name>
    <name type="common">Golden apple snail</name>
    <dbReference type="NCBI Taxonomy" id="400727"/>
    <lineage>
        <taxon>Eukaryota</taxon>
        <taxon>Metazoa</taxon>
        <taxon>Spiralia</taxon>
        <taxon>Lophotrochozoa</taxon>
        <taxon>Mollusca</taxon>
        <taxon>Gastropoda</taxon>
        <taxon>Caenogastropoda</taxon>
        <taxon>Architaenioglossa</taxon>
        <taxon>Ampullarioidea</taxon>
        <taxon>Ampullariidae</taxon>
        <taxon>Pomacea</taxon>
    </lineage>
</organism>
<dbReference type="GO" id="GO:0022857">
    <property type="term" value="F:transmembrane transporter activity"/>
    <property type="evidence" value="ECO:0007669"/>
    <property type="project" value="TreeGrafter"/>
</dbReference>
<feature type="transmembrane region" description="Helical" evidence="6">
    <location>
        <begin position="237"/>
        <end position="258"/>
    </location>
</feature>
<evidence type="ECO:0000313" key="8">
    <source>
        <dbReference type="Proteomes" id="UP000245119"/>
    </source>
</evidence>
<evidence type="ECO:0000256" key="5">
    <source>
        <dbReference type="SAM" id="MobiDB-lite"/>
    </source>
</evidence>
<feature type="transmembrane region" description="Helical" evidence="6">
    <location>
        <begin position="628"/>
        <end position="650"/>
    </location>
</feature>
<keyword evidence="3 6" id="KW-1133">Transmembrane helix</keyword>
<evidence type="ECO:0000313" key="7">
    <source>
        <dbReference type="EMBL" id="PVD38099.1"/>
    </source>
</evidence>
<keyword evidence="8" id="KW-1185">Reference proteome</keyword>
<keyword evidence="4 6" id="KW-0472">Membrane</keyword>
<dbReference type="PANTHER" id="PTHR23507:SF1">
    <property type="entry name" value="FI18259P1-RELATED"/>
    <property type="match status" value="1"/>
</dbReference>
<dbReference type="AlphaFoldDB" id="A0A2T7PXG4"/>
<feature type="region of interest" description="Disordered" evidence="5">
    <location>
        <begin position="590"/>
        <end position="614"/>
    </location>
</feature>
<feature type="transmembrane region" description="Helical" evidence="6">
    <location>
        <begin position="533"/>
        <end position="554"/>
    </location>
</feature>
<proteinExistence type="predicted"/>
<dbReference type="Proteomes" id="UP000245119">
    <property type="component" value="Linkage Group LG1"/>
</dbReference>
<feature type="transmembrane region" description="Helical" evidence="6">
    <location>
        <begin position="708"/>
        <end position="725"/>
    </location>
</feature>
<feature type="transmembrane region" description="Helical" evidence="6">
    <location>
        <begin position="287"/>
        <end position="306"/>
    </location>
</feature>
<dbReference type="GO" id="GO:0016020">
    <property type="term" value="C:membrane"/>
    <property type="evidence" value="ECO:0007669"/>
    <property type="project" value="UniProtKB-SubCell"/>
</dbReference>
<evidence type="ECO:0000256" key="1">
    <source>
        <dbReference type="ARBA" id="ARBA00004141"/>
    </source>
</evidence>